<dbReference type="PROSITE" id="PS51257">
    <property type="entry name" value="PROKAR_LIPOPROTEIN"/>
    <property type="match status" value="1"/>
</dbReference>
<accession>A0ABQ2NND6</accession>
<dbReference type="RefSeq" id="WP_188618706.1">
    <property type="nucleotide sequence ID" value="NZ_BMLV01000008.1"/>
</dbReference>
<proteinExistence type="predicted"/>
<keyword evidence="2" id="KW-1185">Reference proteome</keyword>
<dbReference type="EMBL" id="BMLV01000008">
    <property type="protein sequence ID" value="GGP06634.1"/>
    <property type="molecule type" value="Genomic_DNA"/>
</dbReference>
<dbReference type="Proteomes" id="UP000620064">
    <property type="component" value="Unassembled WGS sequence"/>
</dbReference>
<evidence type="ECO:0000313" key="2">
    <source>
        <dbReference type="Proteomes" id="UP000620064"/>
    </source>
</evidence>
<comment type="caution">
    <text evidence="1">The sequence shown here is derived from an EMBL/GenBank/DDBJ whole genome shotgun (WGS) entry which is preliminary data.</text>
</comment>
<protein>
    <submittedName>
        <fullName evidence="1">Uncharacterized protein</fullName>
    </submittedName>
</protein>
<organism evidence="1 2">
    <name type="scientific">Cloacibacterium rupense</name>
    <dbReference type="NCBI Taxonomy" id="517423"/>
    <lineage>
        <taxon>Bacteria</taxon>
        <taxon>Pseudomonadati</taxon>
        <taxon>Bacteroidota</taxon>
        <taxon>Flavobacteriia</taxon>
        <taxon>Flavobacteriales</taxon>
        <taxon>Weeksellaceae</taxon>
    </lineage>
</organism>
<sequence length="96" mass="10951">MQKYKLLNLLCKTKFILILISLFLISCEKEKKTDEILVDKFWWEPGISAPKYYPIGSCVVDFGNAGNSSRMSFDNGWGDEYGSVSSGEKYKILPQK</sequence>
<evidence type="ECO:0000313" key="1">
    <source>
        <dbReference type="EMBL" id="GGP06634.1"/>
    </source>
</evidence>
<gene>
    <name evidence="1" type="ORF">GCM10010992_27330</name>
</gene>
<reference evidence="2" key="1">
    <citation type="journal article" date="2019" name="Int. J. Syst. Evol. Microbiol.">
        <title>The Global Catalogue of Microorganisms (GCM) 10K type strain sequencing project: providing services to taxonomists for standard genome sequencing and annotation.</title>
        <authorList>
            <consortium name="The Broad Institute Genomics Platform"/>
            <consortium name="The Broad Institute Genome Sequencing Center for Infectious Disease"/>
            <person name="Wu L."/>
            <person name="Ma J."/>
        </authorList>
    </citation>
    <scope>NUCLEOTIDE SEQUENCE [LARGE SCALE GENOMIC DNA]</scope>
    <source>
        <strain evidence="2">CGMCC 1.7656</strain>
    </source>
</reference>
<name>A0ABQ2NND6_9FLAO</name>